<dbReference type="AlphaFoldDB" id="A0A2U1DM75"/>
<organism evidence="2 3">
    <name type="scientific">Ezakiella coagulans</name>
    <dbReference type="NCBI Taxonomy" id="46507"/>
    <lineage>
        <taxon>Bacteria</taxon>
        <taxon>Bacillati</taxon>
        <taxon>Bacillota</taxon>
        <taxon>Tissierellia</taxon>
        <taxon>Ezakiella</taxon>
    </lineage>
</organism>
<name>A0A2U1DM75_9FIRM</name>
<dbReference type="Pfam" id="PF17225">
    <property type="entry name" value="DUF5301"/>
    <property type="match status" value="1"/>
</dbReference>
<evidence type="ECO:0000313" key="3">
    <source>
        <dbReference type="Proteomes" id="UP000245793"/>
    </source>
</evidence>
<dbReference type="Proteomes" id="UP000245793">
    <property type="component" value="Unassembled WGS sequence"/>
</dbReference>
<comment type="caution">
    <text evidence="2">The sequence shown here is derived from an EMBL/GenBank/DDBJ whole genome shotgun (WGS) entry which is preliminary data.</text>
</comment>
<dbReference type="InterPro" id="IPR033782">
    <property type="entry name" value="DUF5301"/>
</dbReference>
<reference evidence="2 3" key="1">
    <citation type="submission" date="2018-04" db="EMBL/GenBank/DDBJ databases">
        <title>Genomic Encyclopedia of Type Strains, Phase IV (KMG-IV): sequencing the most valuable type-strain genomes for metagenomic binning, comparative biology and taxonomic classification.</title>
        <authorList>
            <person name="Goeker M."/>
        </authorList>
    </citation>
    <scope>NUCLEOTIDE SEQUENCE [LARGE SCALE GENOMIC DNA]</scope>
    <source>
        <strain evidence="2 3">DSM 20705</strain>
    </source>
</reference>
<keyword evidence="3" id="KW-1185">Reference proteome</keyword>
<dbReference type="RefSeq" id="WP_001892001.1">
    <property type="nucleotide sequence ID" value="NZ_QEKV01000017.1"/>
</dbReference>
<dbReference type="Gene3D" id="2.60.40.4250">
    <property type="match status" value="1"/>
</dbReference>
<evidence type="ECO:0000259" key="1">
    <source>
        <dbReference type="Pfam" id="PF17225"/>
    </source>
</evidence>
<proteinExistence type="predicted"/>
<accession>A0A2U1DM75</accession>
<protein>
    <submittedName>
        <fullName evidence="2">Uncharacterized protein DUF5300</fullName>
    </submittedName>
</protein>
<gene>
    <name evidence="2" type="ORF">C7381_1176</name>
</gene>
<dbReference type="EMBL" id="QEKV01000017">
    <property type="protein sequence ID" value="PVY88642.1"/>
    <property type="molecule type" value="Genomic_DNA"/>
</dbReference>
<evidence type="ECO:0000313" key="2">
    <source>
        <dbReference type="EMBL" id="PVY88642.1"/>
    </source>
</evidence>
<sequence>MLPEVENITEVEIMESTSKTSKIINTKEEISKLVSDIKDNSENTNKESANDQPTNVDSYIIIKFYHKDEGKNPSVAYLYKEKGNCYIEQPYTGIWKLKQGIFNNISDLISKK</sequence>
<feature type="domain" description="DUF5301" evidence="1">
    <location>
        <begin position="2"/>
        <end position="96"/>
    </location>
</feature>